<dbReference type="WBParaSite" id="ES5_v2.g17691.t1">
    <property type="protein sequence ID" value="ES5_v2.g17691.t1"/>
    <property type="gene ID" value="ES5_v2.g17691"/>
</dbReference>
<evidence type="ECO:0000313" key="1">
    <source>
        <dbReference type="Proteomes" id="UP000887579"/>
    </source>
</evidence>
<accession>A0AC34FJY3</accession>
<proteinExistence type="predicted"/>
<protein>
    <submittedName>
        <fullName evidence="2">Uncharacterized protein</fullName>
    </submittedName>
</protein>
<reference evidence="2" key="1">
    <citation type="submission" date="2022-11" db="UniProtKB">
        <authorList>
            <consortium name="WormBaseParasite"/>
        </authorList>
    </citation>
    <scope>IDENTIFICATION</scope>
</reference>
<organism evidence="1 2">
    <name type="scientific">Panagrolaimus sp. ES5</name>
    <dbReference type="NCBI Taxonomy" id="591445"/>
    <lineage>
        <taxon>Eukaryota</taxon>
        <taxon>Metazoa</taxon>
        <taxon>Ecdysozoa</taxon>
        <taxon>Nematoda</taxon>
        <taxon>Chromadorea</taxon>
        <taxon>Rhabditida</taxon>
        <taxon>Tylenchina</taxon>
        <taxon>Panagrolaimomorpha</taxon>
        <taxon>Panagrolaimoidea</taxon>
        <taxon>Panagrolaimidae</taxon>
        <taxon>Panagrolaimus</taxon>
    </lineage>
</organism>
<name>A0AC34FJY3_9BILA</name>
<sequence>MYCKEKYPEKSGKDADEEFGKLSDEEKQPYNDKYEEELEIYKQWRELHGKTYNKMKSEITDCEIANKRWMDSLNKET</sequence>
<dbReference type="Proteomes" id="UP000887579">
    <property type="component" value="Unplaced"/>
</dbReference>
<evidence type="ECO:0000313" key="2">
    <source>
        <dbReference type="WBParaSite" id="ES5_v2.g17691.t1"/>
    </source>
</evidence>